<keyword evidence="3" id="KW-1185">Reference proteome</keyword>
<reference evidence="2" key="2">
    <citation type="submission" date="2023-03" db="EMBL/GenBank/DDBJ databases">
        <authorList>
            <person name="Zhang Z."/>
        </authorList>
    </citation>
    <scope>NUCLEOTIDE SEQUENCE</scope>
    <source>
        <strain evidence="2">DSA</strain>
    </source>
</reference>
<evidence type="ECO:0000313" key="3">
    <source>
        <dbReference type="Proteomes" id="UP001172911"/>
    </source>
</evidence>
<reference evidence="2" key="1">
    <citation type="journal article" date="2023" name="J. Hazard. Mater.">
        <title>Anaerobic biodegradation of pyrene and benzo[a]pyrene by a new sulfate-reducing Desulforamulus aquiferis strain DSA.</title>
        <authorList>
            <person name="Zhang Z."/>
            <person name="Sun J."/>
            <person name="Gong X."/>
            <person name="Wang C."/>
            <person name="Wang H."/>
        </authorList>
    </citation>
    <scope>NUCLEOTIDE SEQUENCE</scope>
    <source>
        <strain evidence="2">DSA</strain>
    </source>
</reference>
<keyword evidence="1" id="KW-1133">Transmembrane helix</keyword>
<proteinExistence type="predicted"/>
<gene>
    <name evidence="2" type="ORF">P6N53_16395</name>
</gene>
<name>A0AAW7ZHA7_9FIRM</name>
<dbReference type="AlphaFoldDB" id="A0AAW7ZHA7"/>
<keyword evidence="1" id="KW-0472">Membrane</keyword>
<evidence type="ECO:0000313" key="2">
    <source>
        <dbReference type="EMBL" id="MDO7788806.1"/>
    </source>
</evidence>
<dbReference type="RefSeq" id="WP_304545070.1">
    <property type="nucleotide sequence ID" value="NZ_JARPTC010000025.1"/>
</dbReference>
<feature type="transmembrane region" description="Helical" evidence="1">
    <location>
        <begin position="50"/>
        <end position="78"/>
    </location>
</feature>
<evidence type="ECO:0000256" key="1">
    <source>
        <dbReference type="SAM" id="Phobius"/>
    </source>
</evidence>
<accession>A0AAW7ZHA7</accession>
<dbReference type="EMBL" id="JARPTC010000025">
    <property type="protein sequence ID" value="MDO7788806.1"/>
    <property type="molecule type" value="Genomic_DNA"/>
</dbReference>
<feature type="transmembrane region" description="Helical" evidence="1">
    <location>
        <begin position="12"/>
        <end position="38"/>
    </location>
</feature>
<protein>
    <recommendedName>
        <fullName evidence="4">YggT family protein</fullName>
    </recommendedName>
</protein>
<organism evidence="2 3">
    <name type="scientific">Desulforamulus aquiferis</name>
    <dbReference type="NCBI Taxonomy" id="1397668"/>
    <lineage>
        <taxon>Bacteria</taxon>
        <taxon>Bacillati</taxon>
        <taxon>Bacillota</taxon>
        <taxon>Clostridia</taxon>
        <taxon>Eubacteriales</taxon>
        <taxon>Peptococcaceae</taxon>
        <taxon>Desulforamulus</taxon>
    </lineage>
</organism>
<comment type="caution">
    <text evidence="2">The sequence shown here is derived from an EMBL/GenBank/DDBJ whole genome shotgun (WGS) entry which is preliminary data.</text>
</comment>
<evidence type="ECO:0008006" key="4">
    <source>
        <dbReference type="Google" id="ProtNLM"/>
    </source>
</evidence>
<sequence>MLRHLTQTLLVTWILMILNAFIFWPQPLLIFRAIFFVLHKKLTSDASITWRFIGTFGLADIYSILLILLPIISALLIAIQLLRRKENRCNTVM</sequence>
<keyword evidence="1" id="KW-0812">Transmembrane</keyword>
<dbReference type="Proteomes" id="UP001172911">
    <property type="component" value="Unassembled WGS sequence"/>
</dbReference>